<feature type="transmembrane region" description="Helical" evidence="1">
    <location>
        <begin position="35"/>
        <end position="51"/>
    </location>
</feature>
<evidence type="ECO:0000313" key="2">
    <source>
        <dbReference type="EMBL" id="MRX73394.1"/>
    </source>
</evidence>
<dbReference type="PANTHER" id="PTHR36111:SF2">
    <property type="entry name" value="INNER MEMBRANE PROTEIN"/>
    <property type="match status" value="1"/>
</dbReference>
<dbReference type="Pfam" id="PF04474">
    <property type="entry name" value="DUF554"/>
    <property type="match status" value="1"/>
</dbReference>
<comment type="caution">
    <text evidence="2">The sequence shown here is derived from an EMBL/GenBank/DDBJ whole genome shotgun (WGS) entry which is preliminary data.</text>
</comment>
<dbReference type="RefSeq" id="WP_343031570.1">
    <property type="nucleotide sequence ID" value="NZ_WKKI01000034.1"/>
</dbReference>
<organism evidence="2 3">
    <name type="scientific">Metabacillus lacus</name>
    <dbReference type="NCBI Taxonomy" id="1983721"/>
    <lineage>
        <taxon>Bacteria</taxon>
        <taxon>Bacillati</taxon>
        <taxon>Bacillota</taxon>
        <taxon>Bacilli</taxon>
        <taxon>Bacillales</taxon>
        <taxon>Bacillaceae</taxon>
        <taxon>Metabacillus</taxon>
    </lineage>
</organism>
<dbReference type="AlphaFoldDB" id="A0A7X2J179"/>
<reference evidence="2 3" key="1">
    <citation type="submission" date="2019-11" db="EMBL/GenBank/DDBJ databases">
        <title>Bacillus lacus genome.</title>
        <authorList>
            <person name="Allen C.J."/>
            <person name="Newman J.D."/>
        </authorList>
    </citation>
    <scope>NUCLEOTIDE SEQUENCE [LARGE SCALE GENOMIC DNA]</scope>
    <source>
        <strain evidence="2 3">KCTC 33946</strain>
    </source>
</reference>
<evidence type="ECO:0000313" key="3">
    <source>
        <dbReference type="Proteomes" id="UP000448867"/>
    </source>
</evidence>
<feature type="transmembrane region" description="Helical" evidence="1">
    <location>
        <begin position="57"/>
        <end position="82"/>
    </location>
</feature>
<sequence length="236" mass="24935">MVLLGSIINALGIIAGTIIGLLLRRIPEQMKQTVMVGIGLSIIVLGIDMALQSRDFFYVIISLVIGAVIGELLNLEGKLYAVGKWLEFKFGKKGSENSSISQGFVTATLIFVIGAMAIIGAMDSGLRGDHSVLLTKSMIDGFTSIILASTLGIGVMFSAVPVFLYEGSIALLSNVIQQSIADSLLQGLISELTATGGVLIGAIGLNMLGIISIRVANLLPSLLMIMLIVIAQYLYF</sequence>
<proteinExistence type="predicted"/>
<keyword evidence="1" id="KW-1133">Transmembrane helix</keyword>
<keyword evidence="3" id="KW-1185">Reference proteome</keyword>
<accession>A0A7X2J179</accession>
<dbReference type="Proteomes" id="UP000448867">
    <property type="component" value="Unassembled WGS sequence"/>
</dbReference>
<name>A0A7X2J179_9BACI</name>
<feature type="transmembrane region" description="Helical" evidence="1">
    <location>
        <begin position="6"/>
        <end position="23"/>
    </location>
</feature>
<feature type="transmembrane region" description="Helical" evidence="1">
    <location>
        <begin position="184"/>
        <end position="205"/>
    </location>
</feature>
<evidence type="ECO:0000256" key="1">
    <source>
        <dbReference type="SAM" id="Phobius"/>
    </source>
</evidence>
<dbReference type="InterPro" id="IPR007563">
    <property type="entry name" value="DUF554"/>
</dbReference>
<keyword evidence="1" id="KW-0472">Membrane</keyword>
<feature type="transmembrane region" description="Helical" evidence="1">
    <location>
        <begin position="103"/>
        <end position="122"/>
    </location>
</feature>
<protein>
    <submittedName>
        <fullName evidence="2">DUF554 family protein</fullName>
    </submittedName>
</protein>
<feature type="transmembrane region" description="Helical" evidence="1">
    <location>
        <begin position="211"/>
        <end position="235"/>
    </location>
</feature>
<feature type="transmembrane region" description="Helical" evidence="1">
    <location>
        <begin position="142"/>
        <end position="164"/>
    </location>
</feature>
<dbReference type="EMBL" id="WKKI01000034">
    <property type="protein sequence ID" value="MRX73394.1"/>
    <property type="molecule type" value="Genomic_DNA"/>
</dbReference>
<dbReference type="PANTHER" id="PTHR36111">
    <property type="entry name" value="INNER MEMBRANE PROTEIN-RELATED"/>
    <property type="match status" value="1"/>
</dbReference>
<gene>
    <name evidence="2" type="ORF">GJU40_14690</name>
</gene>
<keyword evidence="1" id="KW-0812">Transmembrane</keyword>